<dbReference type="GO" id="GO:0004722">
    <property type="term" value="F:protein serine/threonine phosphatase activity"/>
    <property type="evidence" value="ECO:0000318"/>
    <property type="project" value="GO_Central"/>
</dbReference>
<dbReference type="SMR" id="A2EBX4"/>
<dbReference type="OrthoDB" id="10262535at2759"/>
<gene>
    <name evidence="3" type="ORF">TVAG_259230</name>
</gene>
<dbReference type="PRINTS" id="PR00114">
    <property type="entry name" value="STPHPHTASE"/>
</dbReference>
<dbReference type="STRING" id="5722.A2EBX4"/>
<dbReference type="PROSITE" id="PS00125">
    <property type="entry name" value="SER_THR_PHOSPHATASE"/>
    <property type="match status" value="1"/>
</dbReference>
<name>A2EBX4_TRIV3</name>
<keyword evidence="1" id="KW-0378">Hydrolase</keyword>
<dbReference type="CDD" id="cd00144">
    <property type="entry name" value="MPP_PPP_family"/>
    <property type="match status" value="1"/>
</dbReference>
<dbReference type="InParanoid" id="A2EBX4"/>
<organism evidence="3 4">
    <name type="scientific">Trichomonas vaginalis (strain ATCC PRA-98 / G3)</name>
    <dbReference type="NCBI Taxonomy" id="412133"/>
    <lineage>
        <taxon>Eukaryota</taxon>
        <taxon>Metamonada</taxon>
        <taxon>Parabasalia</taxon>
        <taxon>Trichomonadida</taxon>
        <taxon>Trichomonadidae</taxon>
        <taxon>Trichomonas</taxon>
    </lineage>
</organism>
<dbReference type="RefSeq" id="XP_001322065.1">
    <property type="nucleotide sequence ID" value="XM_001322030.1"/>
</dbReference>
<feature type="domain" description="Serine/threonine specific protein phosphatases" evidence="2">
    <location>
        <begin position="119"/>
        <end position="124"/>
    </location>
</feature>
<dbReference type="AlphaFoldDB" id="A2EBX4"/>
<dbReference type="InterPro" id="IPR050341">
    <property type="entry name" value="PP1_catalytic_subunit"/>
</dbReference>
<reference evidence="3" key="1">
    <citation type="submission" date="2006-10" db="EMBL/GenBank/DDBJ databases">
        <authorList>
            <person name="Amadeo P."/>
            <person name="Zhao Q."/>
            <person name="Wortman J."/>
            <person name="Fraser-Liggett C."/>
            <person name="Carlton J."/>
        </authorList>
    </citation>
    <scope>NUCLEOTIDE SEQUENCE</scope>
    <source>
        <strain evidence="3">G3</strain>
    </source>
</reference>
<dbReference type="VEuPathDB" id="TrichDB:TVAGG3_0652560"/>
<accession>A2EBX4</accession>
<dbReference type="InterPro" id="IPR006186">
    <property type="entry name" value="Ser/Thr-sp_prot-phosphatase"/>
</dbReference>
<dbReference type="Proteomes" id="UP000001542">
    <property type="component" value="Unassembled WGS sequence"/>
</dbReference>
<protein>
    <recommendedName>
        <fullName evidence="1">Serine/threonine-protein phosphatase</fullName>
        <ecNumber evidence="1">3.1.3.16</ecNumber>
    </recommendedName>
</protein>
<dbReference type="SUPFAM" id="SSF56300">
    <property type="entry name" value="Metallo-dependent phosphatases"/>
    <property type="match status" value="1"/>
</dbReference>
<dbReference type="SMART" id="SM00156">
    <property type="entry name" value="PP2Ac"/>
    <property type="match status" value="1"/>
</dbReference>
<evidence type="ECO:0000313" key="3">
    <source>
        <dbReference type="EMBL" id="EAY09842.1"/>
    </source>
</evidence>
<dbReference type="GO" id="GO:0005737">
    <property type="term" value="C:cytoplasm"/>
    <property type="evidence" value="ECO:0000318"/>
    <property type="project" value="GO_Central"/>
</dbReference>
<dbReference type="Gene3D" id="3.60.21.10">
    <property type="match status" value="1"/>
</dbReference>
<evidence type="ECO:0000313" key="4">
    <source>
        <dbReference type="Proteomes" id="UP000001542"/>
    </source>
</evidence>
<evidence type="ECO:0000259" key="2">
    <source>
        <dbReference type="PROSITE" id="PS00125"/>
    </source>
</evidence>
<keyword evidence="4" id="KW-1185">Reference proteome</keyword>
<dbReference type="KEGG" id="tva:4767773"/>
<dbReference type="GO" id="GO:0005634">
    <property type="term" value="C:nucleus"/>
    <property type="evidence" value="ECO:0000318"/>
    <property type="project" value="GO_Central"/>
</dbReference>
<reference evidence="3" key="2">
    <citation type="journal article" date="2007" name="Science">
        <title>Draft genome sequence of the sexually transmitted pathogen Trichomonas vaginalis.</title>
        <authorList>
            <person name="Carlton J.M."/>
            <person name="Hirt R.P."/>
            <person name="Silva J.C."/>
            <person name="Delcher A.L."/>
            <person name="Schatz M."/>
            <person name="Zhao Q."/>
            <person name="Wortman J.R."/>
            <person name="Bidwell S.L."/>
            <person name="Alsmark U.C.M."/>
            <person name="Besteiro S."/>
            <person name="Sicheritz-Ponten T."/>
            <person name="Noel C.J."/>
            <person name="Dacks J.B."/>
            <person name="Foster P.G."/>
            <person name="Simillion C."/>
            <person name="Van de Peer Y."/>
            <person name="Miranda-Saavedra D."/>
            <person name="Barton G.J."/>
            <person name="Westrop G.D."/>
            <person name="Mueller S."/>
            <person name="Dessi D."/>
            <person name="Fiori P.L."/>
            <person name="Ren Q."/>
            <person name="Paulsen I."/>
            <person name="Zhang H."/>
            <person name="Bastida-Corcuera F.D."/>
            <person name="Simoes-Barbosa A."/>
            <person name="Brown M.T."/>
            <person name="Hayes R.D."/>
            <person name="Mukherjee M."/>
            <person name="Okumura C.Y."/>
            <person name="Schneider R."/>
            <person name="Smith A.J."/>
            <person name="Vanacova S."/>
            <person name="Villalvazo M."/>
            <person name="Haas B.J."/>
            <person name="Pertea M."/>
            <person name="Feldblyum T.V."/>
            <person name="Utterback T.R."/>
            <person name="Shu C.L."/>
            <person name="Osoegawa K."/>
            <person name="de Jong P.J."/>
            <person name="Hrdy I."/>
            <person name="Horvathova L."/>
            <person name="Zubacova Z."/>
            <person name="Dolezal P."/>
            <person name="Malik S.B."/>
            <person name="Logsdon J.M. Jr."/>
            <person name="Henze K."/>
            <person name="Gupta A."/>
            <person name="Wang C.C."/>
            <person name="Dunne R.L."/>
            <person name="Upcroft J.A."/>
            <person name="Upcroft P."/>
            <person name="White O."/>
            <person name="Salzberg S.L."/>
            <person name="Tang P."/>
            <person name="Chiu C.-H."/>
            <person name="Lee Y.-S."/>
            <person name="Embley T.M."/>
            <person name="Coombs G.H."/>
            <person name="Mottram J.C."/>
            <person name="Tachezy J."/>
            <person name="Fraser-Liggett C.M."/>
            <person name="Johnson P.J."/>
        </authorList>
    </citation>
    <scope>NUCLEOTIDE SEQUENCE [LARGE SCALE GENOMIC DNA]</scope>
    <source>
        <strain evidence="3">G3</strain>
    </source>
</reference>
<comment type="similarity">
    <text evidence="1">Belongs to the PPP phosphatase family.</text>
</comment>
<dbReference type="EMBL" id="DS113349">
    <property type="protein sequence ID" value="EAY09842.1"/>
    <property type="molecule type" value="Genomic_DNA"/>
</dbReference>
<dbReference type="InterPro" id="IPR029052">
    <property type="entry name" value="Metallo-depent_PP-like"/>
</dbReference>
<dbReference type="InterPro" id="IPR004843">
    <property type="entry name" value="Calcineurin-like_PHP"/>
</dbReference>
<sequence>MESAEKIISEISPLLSTDNVDIWMIPNFDQQLVHDVCVEATNILKKGTALIEIPNPCSIVGDIHGNFLDLMKIFREFGTPEFSKYLFLGDFVDRGLYSVPVMAVICAYFVKYNSNMYLIRGNHEFAHINKMYGFHNEVMKLYKNEDLWSDFQVMFAYLPFAAILCKKVFCVHGGLSPMLHAPEDINLIELPVFDYEQPSLISDIIWSDPSDKSGFTPNDRGSGNKFGHDTITSFLSNNHLQLLVRGHQVTAEGVTPFASNLGVTVFSSSGYCTMMQNCCGIITMINKKEFVLHSLTPKGDKKINMKLVPRLLGLRRATNPNVASKFVKKDVKLSSTPLK</sequence>
<dbReference type="VEuPathDB" id="TrichDB:TVAG_259230"/>
<proteinExistence type="inferred from homology"/>
<dbReference type="eggNOG" id="KOG0374">
    <property type="taxonomic scope" value="Eukaryota"/>
</dbReference>
<dbReference type="Pfam" id="PF00149">
    <property type="entry name" value="Metallophos"/>
    <property type="match status" value="1"/>
</dbReference>
<dbReference type="PANTHER" id="PTHR11668">
    <property type="entry name" value="SERINE/THREONINE PROTEIN PHOSPHATASE"/>
    <property type="match status" value="1"/>
</dbReference>
<evidence type="ECO:0000256" key="1">
    <source>
        <dbReference type="RuleBase" id="RU004273"/>
    </source>
</evidence>
<dbReference type="EC" id="3.1.3.16" evidence="1"/>
<comment type="catalytic activity">
    <reaction evidence="1">
        <text>O-phospho-L-threonyl-[protein] + H2O = L-threonyl-[protein] + phosphate</text>
        <dbReference type="Rhea" id="RHEA:47004"/>
        <dbReference type="Rhea" id="RHEA-COMP:11060"/>
        <dbReference type="Rhea" id="RHEA-COMP:11605"/>
        <dbReference type="ChEBI" id="CHEBI:15377"/>
        <dbReference type="ChEBI" id="CHEBI:30013"/>
        <dbReference type="ChEBI" id="CHEBI:43474"/>
        <dbReference type="ChEBI" id="CHEBI:61977"/>
        <dbReference type="EC" id="3.1.3.16"/>
    </reaction>
</comment>
<dbReference type="PANTHER" id="PTHR11668:SF494">
    <property type="entry name" value="PROTEIN PHOSPHATASE, PUTATIVE-RELATED"/>
    <property type="match status" value="1"/>
</dbReference>